<feature type="compositionally biased region" description="Low complexity" evidence="1">
    <location>
        <begin position="180"/>
        <end position="207"/>
    </location>
</feature>
<comment type="caution">
    <text evidence="3">The sequence shown here is derived from an EMBL/GenBank/DDBJ whole genome shotgun (WGS) entry which is preliminary data.</text>
</comment>
<keyword evidence="2" id="KW-0472">Membrane</keyword>
<dbReference type="RefSeq" id="WP_134069718.1">
    <property type="nucleotide sequence ID" value="NZ_PECH01000002.1"/>
</dbReference>
<keyword evidence="2" id="KW-0812">Transmembrane</keyword>
<evidence type="ECO:0000256" key="2">
    <source>
        <dbReference type="SAM" id="Phobius"/>
    </source>
</evidence>
<feature type="region of interest" description="Disordered" evidence="1">
    <location>
        <begin position="156"/>
        <end position="207"/>
    </location>
</feature>
<dbReference type="EMBL" id="PECH01000002">
    <property type="protein sequence ID" value="TDZ86544.1"/>
    <property type="molecule type" value="Genomic_DNA"/>
</dbReference>
<feature type="compositionally biased region" description="Acidic residues" evidence="1">
    <location>
        <begin position="1"/>
        <end position="10"/>
    </location>
</feature>
<dbReference type="Proteomes" id="UP000295117">
    <property type="component" value="Unassembled WGS sequence"/>
</dbReference>
<evidence type="ECO:0000313" key="3">
    <source>
        <dbReference type="EMBL" id="TDZ86544.1"/>
    </source>
</evidence>
<evidence type="ECO:0000256" key="1">
    <source>
        <dbReference type="SAM" id="MobiDB-lite"/>
    </source>
</evidence>
<protein>
    <submittedName>
        <fullName evidence="3">Uncharacterized protein</fullName>
    </submittedName>
</protein>
<evidence type="ECO:0000313" key="4">
    <source>
        <dbReference type="Proteomes" id="UP000295117"/>
    </source>
</evidence>
<sequence length="207" mass="21655">MPDPSTGDEDADRREAPKSRGAVRWQEPGVTTPRPPTVAESRARDKARRTREAERKLVEVQAQKAEERRRTRNKVLMGSVVVAGIAAVVAVGYAMIDRDDDVEATCVQDGSNVVAPEEYCERGTASSSGGGGVFIYAGSPYRYYYGGRNQGIGTIASGGNVELPRGTRAKTSSGSTITKSDGSGSVSRSPSVSRGGFGSSSSGSSGS</sequence>
<reference evidence="3 4" key="1">
    <citation type="journal article" date="2019" name="Sci. Rep.">
        <title>Extended insight into the Mycobacterium chelonae-abscessus complex through whole genome sequencing of Mycobacterium salmoniphilum outbreak and Mycobacterium salmoniphilum-like strains.</title>
        <authorList>
            <person name="Behra P.R.K."/>
            <person name="Das S."/>
            <person name="Pettersson B.M.F."/>
            <person name="Shirreff L."/>
            <person name="DuCote T."/>
            <person name="Jacobsson K.G."/>
            <person name="Ennis D.G."/>
            <person name="Kirsebom L.A."/>
        </authorList>
    </citation>
    <scope>NUCLEOTIDE SEQUENCE [LARGE SCALE GENOMIC DNA]</scope>
    <source>
        <strain evidence="3 4">DE 4585</strain>
    </source>
</reference>
<proteinExistence type="predicted"/>
<dbReference type="AlphaFoldDB" id="A0A4R8S9S4"/>
<gene>
    <name evidence="3" type="ORF">DE4585_00560</name>
</gene>
<organism evidence="3 4">
    <name type="scientific">Mycobacteroides salmoniphilum</name>
    <dbReference type="NCBI Taxonomy" id="404941"/>
    <lineage>
        <taxon>Bacteria</taxon>
        <taxon>Bacillati</taxon>
        <taxon>Actinomycetota</taxon>
        <taxon>Actinomycetes</taxon>
        <taxon>Mycobacteriales</taxon>
        <taxon>Mycobacteriaceae</taxon>
        <taxon>Mycobacteroides</taxon>
    </lineage>
</organism>
<feature type="region of interest" description="Disordered" evidence="1">
    <location>
        <begin position="1"/>
        <end position="56"/>
    </location>
</feature>
<feature type="transmembrane region" description="Helical" evidence="2">
    <location>
        <begin position="75"/>
        <end position="96"/>
    </location>
</feature>
<accession>A0A4R8S9S4</accession>
<name>A0A4R8S9S4_9MYCO</name>
<feature type="compositionally biased region" description="Polar residues" evidence="1">
    <location>
        <begin position="169"/>
        <end position="179"/>
    </location>
</feature>
<keyword evidence="2" id="KW-1133">Transmembrane helix</keyword>